<geneLocation type="mitochondrion" evidence="2"/>
<comment type="caution">
    <text evidence="2">The sequence shown here is derived from an EMBL/GenBank/DDBJ whole genome shotgun (WGS) entry which is preliminary data.</text>
</comment>
<accession>A0A117NHJ4</accession>
<protein>
    <submittedName>
        <fullName evidence="2">Uncharacterized protein</fullName>
    </submittedName>
</protein>
<keyword evidence="1" id="KW-0732">Signal</keyword>
<sequence length="51" mass="5898">MLLKLPLRLGLKLLLSLLLDLLMLVLDRQRNQGLHKQSKNLDIDHELDLAL</sequence>
<keyword evidence="2" id="KW-0496">Mitochondrion</keyword>
<evidence type="ECO:0000256" key="1">
    <source>
        <dbReference type="SAM" id="SignalP"/>
    </source>
</evidence>
<name>A0A117NHJ4_PICGL</name>
<dbReference type="EMBL" id="LKAM01000005">
    <property type="protein sequence ID" value="KUM48442.1"/>
    <property type="molecule type" value="Genomic_DNA"/>
</dbReference>
<gene>
    <name evidence="2" type="ORF">ABT39_MTgene4457</name>
</gene>
<proteinExistence type="predicted"/>
<organism evidence="2">
    <name type="scientific">Picea glauca</name>
    <name type="common">White spruce</name>
    <name type="synonym">Pinus glauca</name>
    <dbReference type="NCBI Taxonomy" id="3330"/>
    <lineage>
        <taxon>Eukaryota</taxon>
        <taxon>Viridiplantae</taxon>
        <taxon>Streptophyta</taxon>
        <taxon>Embryophyta</taxon>
        <taxon>Tracheophyta</taxon>
        <taxon>Spermatophyta</taxon>
        <taxon>Pinopsida</taxon>
        <taxon>Pinidae</taxon>
        <taxon>Conifers I</taxon>
        <taxon>Pinales</taxon>
        <taxon>Pinaceae</taxon>
        <taxon>Picea</taxon>
    </lineage>
</organism>
<reference evidence="2" key="1">
    <citation type="journal article" date="2015" name="Genome Biol. Evol.">
        <title>Organellar Genomes of White Spruce (Picea glauca): Assembly and Annotation.</title>
        <authorList>
            <person name="Jackman S.D."/>
            <person name="Warren R.L."/>
            <person name="Gibb E.A."/>
            <person name="Vandervalk B.P."/>
            <person name="Mohamadi H."/>
            <person name="Chu J."/>
            <person name="Raymond A."/>
            <person name="Pleasance S."/>
            <person name="Coope R."/>
            <person name="Wildung M.R."/>
            <person name="Ritland C.E."/>
            <person name="Bousquet J."/>
            <person name="Jones S.J."/>
            <person name="Bohlmann J."/>
            <person name="Birol I."/>
        </authorList>
    </citation>
    <scope>NUCLEOTIDE SEQUENCE [LARGE SCALE GENOMIC DNA]</scope>
    <source>
        <tissue evidence="2">Flushing bud</tissue>
    </source>
</reference>
<dbReference type="AlphaFoldDB" id="A0A117NHJ4"/>
<evidence type="ECO:0000313" key="2">
    <source>
        <dbReference type="EMBL" id="KUM48442.1"/>
    </source>
</evidence>
<feature type="signal peptide" evidence="1">
    <location>
        <begin position="1"/>
        <end position="27"/>
    </location>
</feature>
<feature type="chain" id="PRO_5007152040" evidence="1">
    <location>
        <begin position="28"/>
        <end position="51"/>
    </location>
</feature>